<keyword evidence="11" id="KW-1185">Reference proteome</keyword>
<accession>G3AMY9</accession>
<comment type="subcellular location">
    <subcellularLocation>
        <location evidence="2 8">Golgi apparatus membrane</location>
        <topology evidence="2 8">Multi-pass membrane protein</topology>
    </subcellularLocation>
</comment>
<dbReference type="OrthoDB" id="2151161at2759"/>
<dbReference type="InParanoid" id="G3AMY9"/>
<dbReference type="Pfam" id="PF05832">
    <property type="entry name" value="DUF846"/>
    <property type="match status" value="1"/>
</dbReference>
<keyword evidence="5 8" id="KW-0812">Transmembrane</keyword>
<dbReference type="eggNOG" id="KOG3195">
    <property type="taxonomic scope" value="Eukaryota"/>
</dbReference>
<evidence type="ECO:0000256" key="2">
    <source>
        <dbReference type="ARBA" id="ARBA00004653"/>
    </source>
</evidence>
<feature type="transmembrane region" description="Helical" evidence="8">
    <location>
        <begin position="166"/>
        <end position="185"/>
    </location>
</feature>
<protein>
    <recommendedName>
        <fullName evidence="4 8">Golgi apparatus membrane protein TVP23</fullName>
    </recommendedName>
</protein>
<dbReference type="Proteomes" id="UP000000709">
    <property type="component" value="Unassembled WGS sequence"/>
</dbReference>
<keyword evidence="6 8" id="KW-1133">Transmembrane helix</keyword>
<feature type="region of interest" description="Disordered" evidence="9">
    <location>
        <begin position="15"/>
        <end position="50"/>
    </location>
</feature>
<evidence type="ECO:0000256" key="9">
    <source>
        <dbReference type="SAM" id="MobiDB-lite"/>
    </source>
</evidence>
<comment type="similarity">
    <text evidence="3 8">Belongs to the TVP23 family.</text>
</comment>
<dbReference type="RefSeq" id="XP_007375679.1">
    <property type="nucleotide sequence ID" value="XM_007375617.1"/>
</dbReference>
<dbReference type="STRING" id="619300.G3AMY9"/>
<evidence type="ECO:0000256" key="5">
    <source>
        <dbReference type="ARBA" id="ARBA00022692"/>
    </source>
</evidence>
<feature type="compositionally biased region" description="Low complexity" evidence="9">
    <location>
        <begin position="25"/>
        <end position="50"/>
    </location>
</feature>
<dbReference type="InterPro" id="IPR008564">
    <property type="entry name" value="TVP23-like"/>
</dbReference>
<evidence type="ECO:0000256" key="8">
    <source>
        <dbReference type="RuleBase" id="RU361206"/>
    </source>
</evidence>
<feature type="transmembrane region" description="Helical" evidence="8">
    <location>
        <begin position="69"/>
        <end position="93"/>
    </location>
</feature>
<evidence type="ECO:0000256" key="7">
    <source>
        <dbReference type="ARBA" id="ARBA00023136"/>
    </source>
</evidence>
<sequence length="245" mass="27804">MSSAYTAIEADEPINQTPYSQPQHTYTTSPPANTTPAPTTAPAQGQQTTNNVPETWVERIRQSSHPIALLFYMFFRLAPIFIYIFGNFFIGFFTTQNRFILHFITLILLVSADFWNLKNISGRLLVGLRWWNETNPIEGQVGEFENVWVFETADPNRYINPIDSKMFWLLLYGQPIAWGVLGLLAVLKFQFLYLMLIAISISLSVTNALAFTKCDKFGKANSFANDLFSRATGSMFSRLNPFGGR</sequence>
<organism evidence="11">
    <name type="scientific">Spathaspora passalidarum (strain NRRL Y-27907 / 11-Y1)</name>
    <dbReference type="NCBI Taxonomy" id="619300"/>
    <lineage>
        <taxon>Eukaryota</taxon>
        <taxon>Fungi</taxon>
        <taxon>Dikarya</taxon>
        <taxon>Ascomycota</taxon>
        <taxon>Saccharomycotina</taxon>
        <taxon>Pichiomycetes</taxon>
        <taxon>Debaryomycetaceae</taxon>
        <taxon>Spathaspora</taxon>
    </lineage>
</organism>
<evidence type="ECO:0000256" key="4">
    <source>
        <dbReference type="ARBA" id="ARBA00013603"/>
    </source>
</evidence>
<dbReference type="HOGENOM" id="CLU_074845_0_0_1"/>
<feature type="transmembrane region" description="Helical" evidence="8">
    <location>
        <begin position="191"/>
        <end position="211"/>
    </location>
</feature>
<keyword evidence="8" id="KW-0333">Golgi apparatus</keyword>
<name>G3AMY9_SPAPN</name>
<evidence type="ECO:0000313" key="10">
    <source>
        <dbReference type="EMBL" id="EGW32403.1"/>
    </source>
</evidence>
<dbReference type="GO" id="GO:0016192">
    <property type="term" value="P:vesicle-mediated transport"/>
    <property type="evidence" value="ECO:0007669"/>
    <property type="project" value="TreeGrafter"/>
</dbReference>
<comment type="function">
    <text evidence="1 8">Golgi membrane protein involved in vesicular trafficking.</text>
</comment>
<feature type="transmembrane region" description="Helical" evidence="8">
    <location>
        <begin position="99"/>
        <end position="117"/>
    </location>
</feature>
<keyword evidence="7 8" id="KW-0472">Membrane</keyword>
<evidence type="ECO:0000256" key="3">
    <source>
        <dbReference type="ARBA" id="ARBA00005467"/>
    </source>
</evidence>
<reference evidence="10 11" key="1">
    <citation type="journal article" date="2011" name="Proc. Natl. Acad. Sci. U.S.A.">
        <title>Comparative genomics of xylose-fermenting fungi for enhanced biofuel production.</title>
        <authorList>
            <person name="Wohlbach D.J."/>
            <person name="Kuo A."/>
            <person name="Sato T.K."/>
            <person name="Potts K.M."/>
            <person name="Salamov A.A."/>
            <person name="LaButti K.M."/>
            <person name="Sun H."/>
            <person name="Clum A."/>
            <person name="Pangilinan J.L."/>
            <person name="Lindquist E.A."/>
            <person name="Lucas S."/>
            <person name="Lapidus A."/>
            <person name="Jin M."/>
            <person name="Gunawan C."/>
            <person name="Balan V."/>
            <person name="Dale B.E."/>
            <person name="Jeffries T.W."/>
            <person name="Zinkel R."/>
            <person name="Barry K.W."/>
            <person name="Grigoriev I.V."/>
            <person name="Gasch A.P."/>
        </authorList>
    </citation>
    <scope>NUCLEOTIDE SEQUENCE [LARGE SCALE GENOMIC DNA]</scope>
    <source>
        <strain evidence="11">NRRL Y-27907 / 11-Y1</strain>
    </source>
</reference>
<dbReference type="PANTHER" id="PTHR13019">
    <property type="entry name" value="GOLGI APPARATUS MEMBRANE PROTEIN TVP23"/>
    <property type="match status" value="1"/>
</dbReference>
<dbReference type="GO" id="GO:0000139">
    <property type="term" value="C:Golgi membrane"/>
    <property type="evidence" value="ECO:0007669"/>
    <property type="project" value="UniProtKB-SubCell"/>
</dbReference>
<feature type="compositionally biased region" description="Polar residues" evidence="9">
    <location>
        <begin position="15"/>
        <end position="24"/>
    </location>
</feature>
<evidence type="ECO:0000313" key="11">
    <source>
        <dbReference type="Proteomes" id="UP000000709"/>
    </source>
</evidence>
<proteinExistence type="inferred from homology"/>
<dbReference type="EMBL" id="GL996502">
    <property type="protein sequence ID" value="EGW32403.1"/>
    <property type="molecule type" value="Genomic_DNA"/>
</dbReference>
<dbReference type="GeneID" id="18873910"/>
<dbReference type="GO" id="GO:0009306">
    <property type="term" value="P:protein secretion"/>
    <property type="evidence" value="ECO:0007669"/>
    <property type="project" value="TreeGrafter"/>
</dbReference>
<dbReference type="FunCoup" id="G3AMY9">
    <property type="interactions" value="410"/>
</dbReference>
<evidence type="ECO:0000256" key="6">
    <source>
        <dbReference type="ARBA" id="ARBA00022989"/>
    </source>
</evidence>
<dbReference type="PANTHER" id="PTHR13019:SF7">
    <property type="entry name" value="GOLGI APPARATUS MEMBRANE PROTEIN TVP23"/>
    <property type="match status" value="1"/>
</dbReference>
<dbReference type="OMA" id="KMIWWID"/>
<gene>
    <name evidence="10" type="ORF">SPAPADRAFT_61469</name>
</gene>
<evidence type="ECO:0000256" key="1">
    <source>
        <dbReference type="ARBA" id="ARBA00003246"/>
    </source>
</evidence>
<dbReference type="KEGG" id="spaa:SPAPADRAFT_61469"/>
<dbReference type="AlphaFoldDB" id="G3AMY9"/>